<dbReference type="Gene3D" id="3.40.390.10">
    <property type="entry name" value="Collagenase (Catalytic Domain)"/>
    <property type="match status" value="1"/>
</dbReference>
<dbReference type="Proteomes" id="UP000077628">
    <property type="component" value="Unassembled WGS sequence"/>
</dbReference>
<dbReference type="RefSeq" id="WP_064030831.1">
    <property type="nucleotide sequence ID" value="NZ_LUUK01000196.1"/>
</dbReference>
<dbReference type="OrthoDB" id="1114329at2"/>
<proteinExistence type="predicted"/>
<feature type="coiled-coil region" evidence="1">
    <location>
        <begin position="280"/>
        <end position="383"/>
    </location>
</feature>
<accession>A0A177NCK2</accession>
<sequence>MKATEYKKIRTLATAILAVVSANAMASQAPLIKELPHNVYHVIQNKTLRDAADQLANRTGITFKINADLENDTITHKIVGDDWNMGLHQLLAGYNHSIIAESGIIKTVVITGRNGSGLNKSADNSLGAEMIVVAPDYANNLPERYKNFKPGSVMNVNLPMDQLAEVPIGKTFTLDLPIGQYNVVHDNAVEHADGSSTWIGYLDDEGKGYRVYLSQGDAGVIGNVFTPDGAYNIETVDGKTVVVDLDKSGLQTAGFEGDQQEAMADESVTMNDAVGNANNLDSLRVAAETARATANALTAEANAVYQQYLSAKSQADAGAQTVASLSNALNAAKTALANAKTALSKDKKNSALKAAVNSAQANVNNLNGQLRQANSTNKTAQSNATQLKSSYDKKYALAVAAETKAKTAEATYAAASVQTTANATVSTTTSSSNAVVDLMVLYTTVNQTATYAKQRIAYLVDVSNQSYKDSGINMSLRLVHARPTTYVESNSNSQALSDLAYDKGAFAGTAALRNKYGADLVMLFRPLYAKTAGSCGTTYVGFANGGAANAKFGFGTIGDGYSKDSMTNYYCGANTFTHEIGHTLGNVHDRTYSSFQGKFSYSYAWGISGKFGTVMSYYGPSVMLFATPNLSTQCAGSACGFAEGDTNSSDQTRTTNYTAPLVANYRSTTTTVPVIQ</sequence>
<organism evidence="3 4">
    <name type="scientific">Methylomonas koyamae</name>
    <dbReference type="NCBI Taxonomy" id="702114"/>
    <lineage>
        <taxon>Bacteria</taxon>
        <taxon>Pseudomonadati</taxon>
        <taxon>Pseudomonadota</taxon>
        <taxon>Gammaproteobacteria</taxon>
        <taxon>Methylococcales</taxon>
        <taxon>Methylococcaceae</taxon>
        <taxon>Methylomonas</taxon>
    </lineage>
</organism>
<evidence type="ECO:0008006" key="5">
    <source>
        <dbReference type="Google" id="ProtNLM"/>
    </source>
</evidence>
<dbReference type="Pfam" id="PF13583">
    <property type="entry name" value="Reprolysin_4"/>
    <property type="match status" value="1"/>
</dbReference>
<comment type="caution">
    <text evidence="3">The sequence shown here is derived from an EMBL/GenBank/DDBJ whole genome shotgun (WGS) entry which is preliminary data.</text>
</comment>
<evidence type="ECO:0000256" key="2">
    <source>
        <dbReference type="SAM" id="SignalP"/>
    </source>
</evidence>
<reference evidence="4" key="1">
    <citation type="submission" date="2016-03" db="EMBL/GenBank/DDBJ databases">
        <authorList>
            <person name="Heylen K."/>
            <person name="De Vos P."/>
            <person name="Vekeman B."/>
        </authorList>
    </citation>
    <scope>NUCLEOTIDE SEQUENCE [LARGE SCALE GENOMIC DNA]</scope>
    <source>
        <strain evidence="4">R-45383</strain>
    </source>
</reference>
<gene>
    <name evidence="3" type="ORF">A1355_11725</name>
</gene>
<feature type="chain" id="PRO_5008068988" description="Peptidase M12B domain-containing protein" evidence="2">
    <location>
        <begin position="27"/>
        <end position="676"/>
    </location>
</feature>
<keyword evidence="2" id="KW-0732">Signal</keyword>
<evidence type="ECO:0000313" key="4">
    <source>
        <dbReference type="Proteomes" id="UP000077628"/>
    </source>
</evidence>
<dbReference type="EMBL" id="LUUK01000196">
    <property type="protein sequence ID" value="OAI14939.1"/>
    <property type="molecule type" value="Genomic_DNA"/>
</dbReference>
<name>A0A177NCK2_9GAMM</name>
<protein>
    <recommendedName>
        <fullName evidence="5">Peptidase M12B domain-containing protein</fullName>
    </recommendedName>
</protein>
<evidence type="ECO:0000313" key="3">
    <source>
        <dbReference type="EMBL" id="OAI14939.1"/>
    </source>
</evidence>
<dbReference type="STRING" id="702114.A1355_11725"/>
<evidence type="ECO:0000256" key="1">
    <source>
        <dbReference type="SAM" id="Coils"/>
    </source>
</evidence>
<dbReference type="GO" id="GO:0008237">
    <property type="term" value="F:metallopeptidase activity"/>
    <property type="evidence" value="ECO:0007669"/>
    <property type="project" value="InterPro"/>
</dbReference>
<dbReference type="SUPFAM" id="SSF55486">
    <property type="entry name" value="Metalloproteases ('zincins'), catalytic domain"/>
    <property type="match status" value="1"/>
</dbReference>
<dbReference type="InterPro" id="IPR024079">
    <property type="entry name" value="MetalloPept_cat_dom_sf"/>
</dbReference>
<feature type="signal peptide" evidence="2">
    <location>
        <begin position="1"/>
        <end position="26"/>
    </location>
</feature>
<keyword evidence="4" id="KW-1185">Reference proteome</keyword>
<dbReference type="AlphaFoldDB" id="A0A177NCK2"/>
<keyword evidence="1" id="KW-0175">Coiled coil</keyword>